<feature type="domain" description="EF-hand" evidence="5">
    <location>
        <begin position="12"/>
        <end position="47"/>
    </location>
</feature>
<evidence type="ECO:0000313" key="6">
    <source>
        <dbReference type="EMBL" id="CAD8098002.1"/>
    </source>
</evidence>
<feature type="domain" description="EF-hand" evidence="5">
    <location>
        <begin position="86"/>
        <end position="121"/>
    </location>
</feature>
<organism evidence="6 7">
    <name type="scientific">Paramecium sonneborni</name>
    <dbReference type="NCBI Taxonomy" id="65129"/>
    <lineage>
        <taxon>Eukaryota</taxon>
        <taxon>Sar</taxon>
        <taxon>Alveolata</taxon>
        <taxon>Ciliophora</taxon>
        <taxon>Intramacronucleata</taxon>
        <taxon>Oligohymenophorea</taxon>
        <taxon>Peniculida</taxon>
        <taxon>Parameciidae</taxon>
        <taxon>Paramecium</taxon>
    </lineage>
</organism>
<dbReference type="PROSITE" id="PS00018">
    <property type="entry name" value="EF_HAND_1"/>
    <property type="match status" value="3"/>
</dbReference>
<comment type="caution">
    <text evidence="6">The sequence shown here is derived from an EMBL/GenBank/DDBJ whole genome shotgun (WGS) entry which is preliminary data.</text>
</comment>
<dbReference type="PANTHER" id="PTHR23048">
    <property type="entry name" value="MYOSIN LIGHT CHAIN 1, 3"/>
    <property type="match status" value="1"/>
</dbReference>
<dbReference type="AlphaFoldDB" id="A0A8S1P4Q0"/>
<dbReference type="OrthoDB" id="191686at2759"/>
<dbReference type="InterPro" id="IPR050230">
    <property type="entry name" value="CALM/Myosin/TropC-like"/>
</dbReference>
<dbReference type="PANTHER" id="PTHR23048:SF0">
    <property type="entry name" value="CALMODULIN LIKE 3"/>
    <property type="match status" value="1"/>
</dbReference>
<name>A0A8S1P4Q0_9CILI</name>
<dbReference type="SMART" id="SM00054">
    <property type="entry name" value="EFh"/>
    <property type="match status" value="3"/>
</dbReference>
<keyword evidence="7" id="KW-1185">Reference proteome</keyword>
<feature type="domain" description="EF-hand" evidence="5">
    <location>
        <begin position="50"/>
        <end position="85"/>
    </location>
</feature>
<evidence type="ECO:0000313" key="7">
    <source>
        <dbReference type="Proteomes" id="UP000692954"/>
    </source>
</evidence>
<dbReference type="Proteomes" id="UP000692954">
    <property type="component" value="Unassembled WGS sequence"/>
</dbReference>
<gene>
    <name evidence="6" type="ORF">PSON_ATCC_30995.1.T0690178</name>
</gene>
<proteinExistence type="predicted"/>
<evidence type="ECO:0000256" key="2">
    <source>
        <dbReference type="ARBA" id="ARBA00022723"/>
    </source>
</evidence>
<dbReference type="GO" id="GO:0005509">
    <property type="term" value="F:calcium ion binding"/>
    <property type="evidence" value="ECO:0007669"/>
    <property type="project" value="InterPro"/>
</dbReference>
<dbReference type="PROSITE" id="PS50222">
    <property type="entry name" value="EF_HAND_2"/>
    <property type="match status" value="3"/>
</dbReference>
<keyword evidence="4" id="KW-0007">Acetylation</keyword>
<reference evidence="6" key="1">
    <citation type="submission" date="2021-01" db="EMBL/GenBank/DDBJ databases">
        <authorList>
            <consortium name="Genoscope - CEA"/>
            <person name="William W."/>
        </authorList>
    </citation>
    <scope>NUCLEOTIDE SEQUENCE</scope>
</reference>
<accession>A0A8S1P4Q0</accession>
<sequence length="155" mass="18423">MSLMIEYLMPQEERDKISQTFYKIDLNNDGKISKAELYQQYLARSGDQNQAKQEVDKIFSQLDINENQFLDFNEFLIASCNKKALFKEENLRNFFNKLDRNHSKQISANELKIFFYNTNLSSSDWQQVIHLGEKKQELNNKISYQEFVSLLTENE</sequence>
<keyword evidence="3" id="KW-0677">Repeat</keyword>
<dbReference type="FunFam" id="1.10.238.10:FF:000783">
    <property type="entry name" value="Uncharacterized protein"/>
    <property type="match status" value="1"/>
</dbReference>
<dbReference type="Pfam" id="PF13499">
    <property type="entry name" value="EF-hand_7"/>
    <property type="match status" value="1"/>
</dbReference>
<dbReference type="InterPro" id="IPR018247">
    <property type="entry name" value="EF_Hand_1_Ca_BS"/>
</dbReference>
<dbReference type="CDD" id="cd00051">
    <property type="entry name" value="EFh"/>
    <property type="match status" value="1"/>
</dbReference>
<evidence type="ECO:0000256" key="3">
    <source>
        <dbReference type="ARBA" id="ARBA00022737"/>
    </source>
</evidence>
<evidence type="ECO:0000256" key="1">
    <source>
        <dbReference type="ARBA" id="ARBA00020786"/>
    </source>
</evidence>
<dbReference type="EMBL" id="CAJJDN010000069">
    <property type="protein sequence ID" value="CAD8098002.1"/>
    <property type="molecule type" value="Genomic_DNA"/>
</dbReference>
<dbReference type="GO" id="GO:0016460">
    <property type="term" value="C:myosin II complex"/>
    <property type="evidence" value="ECO:0007669"/>
    <property type="project" value="TreeGrafter"/>
</dbReference>
<keyword evidence="2" id="KW-0479">Metal-binding</keyword>
<evidence type="ECO:0000259" key="5">
    <source>
        <dbReference type="PROSITE" id="PS50222"/>
    </source>
</evidence>
<evidence type="ECO:0000256" key="4">
    <source>
        <dbReference type="ARBA" id="ARBA00022990"/>
    </source>
</evidence>
<dbReference type="InterPro" id="IPR002048">
    <property type="entry name" value="EF_hand_dom"/>
</dbReference>
<protein>
    <recommendedName>
        <fullName evidence="1">Calmodulin</fullName>
    </recommendedName>
</protein>